<dbReference type="EMBL" id="FN653031">
    <property type="protein sequence ID" value="CBY08353.1"/>
    <property type="molecule type" value="Genomic_DNA"/>
</dbReference>
<keyword evidence="10" id="KW-0732">Signal</keyword>
<evidence type="ECO:0000256" key="8">
    <source>
        <dbReference type="ARBA" id="ARBA00023136"/>
    </source>
</evidence>
<keyword evidence="9" id="KW-0325">Glycoprotein</keyword>
<keyword evidence="7" id="KW-0333">Golgi apparatus</keyword>
<evidence type="ECO:0000256" key="1">
    <source>
        <dbReference type="ARBA" id="ARBA00004323"/>
    </source>
</evidence>
<keyword evidence="5" id="KW-0735">Signal-anchor</keyword>
<accession>E4XA16</accession>
<keyword evidence="12" id="KW-1185">Reference proteome</keyword>
<keyword evidence="6" id="KW-1133">Transmembrane helix</keyword>
<evidence type="ECO:0000256" key="5">
    <source>
        <dbReference type="ARBA" id="ARBA00022968"/>
    </source>
</evidence>
<dbReference type="PANTHER" id="PTHR14647:SF87">
    <property type="entry name" value="PUTATIVE-RELATED"/>
    <property type="match status" value="1"/>
</dbReference>
<evidence type="ECO:0000313" key="12">
    <source>
        <dbReference type="Proteomes" id="UP000001307"/>
    </source>
</evidence>
<evidence type="ECO:0000256" key="4">
    <source>
        <dbReference type="ARBA" id="ARBA00022692"/>
    </source>
</evidence>
<dbReference type="GO" id="GO:0001733">
    <property type="term" value="F:galactosylceramide sulfotransferase activity"/>
    <property type="evidence" value="ECO:0007669"/>
    <property type="project" value="InterPro"/>
</dbReference>
<dbReference type="Pfam" id="PF06990">
    <property type="entry name" value="Gal-3-0_sulfotr"/>
    <property type="match status" value="1"/>
</dbReference>
<evidence type="ECO:0008006" key="13">
    <source>
        <dbReference type="Google" id="ProtNLM"/>
    </source>
</evidence>
<dbReference type="GO" id="GO:0000139">
    <property type="term" value="C:Golgi membrane"/>
    <property type="evidence" value="ECO:0007669"/>
    <property type="project" value="UniProtKB-SubCell"/>
</dbReference>
<gene>
    <name evidence="11" type="ORF">GSOID_T00004918001</name>
</gene>
<name>E4XA16_OIKDI</name>
<comment type="similarity">
    <text evidence="2">Belongs to the galactose-3-O-sulfotransferase family.</text>
</comment>
<dbReference type="InterPro" id="IPR009729">
    <property type="entry name" value="Gal-3-0_sulfotransfrase"/>
</dbReference>
<keyword evidence="4" id="KW-0812">Transmembrane</keyword>
<dbReference type="InParanoid" id="E4XA16"/>
<keyword evidence="8" id="KW-0472">Membrane</keyword>
<protein>
    <recommendedName>
        <fullName evidence="13">Galactosylceramide sulfotransferase-like</fullName>
    </recommendedName>
</protein>
<evidence type="ECO:0000256" key="7">
    <source>
        <dbReference type="ARBA" id="ARBA00023034"/>
    </source>
</evidence>
<feature type="signal peptide" evidence="10">
    <location>
        <begin position="1"/>
        <end position="28"/>
    </location>
</feature>
<comment type="subcellular location">
    <subcellularLocation>
        <location evidence="1">Golgi apparatus membrane</location>
        <topology evidence="1">Single-pass type II membrane protein</topology>
    </subcellularLocation>
</comment>
<dbReference type="OrthoDB" id="514299at2759"/>
<dbReference type="SUPFAM" id="SSF52540">
    <property type="entry name" value="P-loop containing nucleoside triphosphate hydrolases"/>
    <property type="match status" value="1"/>
</dbReference>
<evidence type="ECO:0000313" key="11">
    <source>
        <dbReference type="EMBL" id="CBY08353.1"/>
    </source>
</evidence>
<reference evidence="11" key="1">
    <citation type="journal article" date="2010" name="Science">
        <title>Plasticity of animal genome architecture unmasked by rapid evolution of a pelagic tunicate.</title>
        <authorList>
            <person name="Denoeud F."/>
            <person name="Henriet S."/>
            <person name="Mungpakdee S."/>
            <person name="Aury J.M."/>
            <person name="Da Silva C."/>
            <person name="Brinkmann H."/>
            <person name="Mikhaleva J."/>
            <person name="Olsen L.C."/>
            <person name="Jubin C."/>
            <person name="Canestro C."/>
            <person name="Bouquet J.M."/>
            <person name="Danks G."/>
            <person name="Poulain J."/>
            <person name="Campsteijn C."/>
            <person name="Adamski M."/>
            <person name="Cross I."/>
            <person name="Yadetie F."/>
            <person name="Muffato M."/>
            <person name="Louis A."/>
            <person name="Butcher S."/>
            <person name="Tsagkogeorga G."/>
            <person name="Konrad A."/>
            <person name="Singh S."/>
            <person name="Jensen M.F."/>
            <person name="Cong E.H."/>
            <person name="Eikeseth-Otteraa H."/>
            <person name="Noel B."/>
            <person name="Anthouard V."/>
            <person name="Porcel B.M."/>
            <person name="Kachouri-Lafond R."/>
            <person name="Nishino A."/>
            <person name="Ugolini M."/>
            <person name="Chourrout P."/>
            <person name="Nishida H."/>
            <person name="Aasland R."/>
            <person name="Huzurbazar S."/>
            <person name="Westhof E."/>
            <person name="Delsuc F."/>
            <person name="Lehrach H."/>
            <person name="Reinhardt R."/>
            <person name="Weissenbach J."/>
            <person name="Roy S.W."/>
            <person name="Artiguenave F."/>
            <person name="Postlethwait J.H."/>
            <person name="Manak J.R."/>
            <person name="Thompson E.M."/>
            <person name="Jaillon O."/>
            <person name="Du Pasquier L."/>
            <person name="Boudinot P."/>
            <person name="Liberles D.A."/>
            <person name="Volff J.N."/>
            <person name="Philippe H."/>
            <person name="Lenhard B."/>
            <person name="Roest Crollius H."/>
            <person name="Wincker P."/>
            <person name="Chourrout D."/>
        </authorList>
    </citation>
    <scope>NUCLEOTIDE SEQUENCE [LARGE SCALE GENOMIC DNA]</scope>
</reference>
<evidence type="ECO:0000256" key="10">
    <source>
        <dbReference type="SAM" id="SignalP"/>
    </source>
</evidence>
<organism evidence="11">
    <name type="scientific">Oikopleura dioica</name>
    <name type="common">Tunicate</name>
    <dbReference type="NCBI Taxonomy" id="34765"/>
    <lineage>
        <taxon>Eukaryota</taxon>
        <taxon>Metazoa</taxon>
        <taxon>Chordata</taxon>
        <taxon>Tunicata</taxon>
        <taxon>Appendicularia</taxon>
        <taxon>Copelata</taxon>
        <taxon>Oikopleuridae</taxon>
        <taxon>Oikopleura</taxon>
    </lineage>
</organism>
<feature type="chain" id="PRO_5003192758" description="Galactosylceramide sulfotransferase-like" evidence="10">
    <location>
        <begin position="29"/>
        <end position="375"/>
    </location>
</feature>
<dbReference type="PANTHER" id="PTHR14647">
    <property type="entry name" value="GALACTOSE-3-O-SULFOTRANSFERASE"/>
    <property type="match status" value="1"/>
</dbReference>
<evidence type="ECO:0000256" key="2">
    <source>
        <dbReference type="ARBA" id="ARBA00008124"/>
    </source>
</evidence>
<evidence type="ECO:0000256" key="6">
    <source>
        <dbReference type="ARBA" id="ARBA00022989"/>
    </source>
</evidence>
<evidence type="ECO:0000256" key="9">
    <source>
        <dbReference type="ARBA" id="ARBA00023180"/>
    </source>
</evidence>
<keyword evidence="3" id="KW-0808">Transferase</keyword>
<dbReference type="Proteomes" id="UP000001307">
    <property type="component" value="Unassembled WGS sequence"/>
</dbReference>
<dbReference type="InterPro" id="IPR027417">
    <property type="entry name" value="P-loop_NTPase"/>
</dbReference>
<proteinExistence type="inferred from homology"/>
<dbReference type="AlphaFoldDB" id="E4XA16"/>
<dbReference type="GO" id="GO:0009247">
    <property type="term" value="P:glycolipid biosynthetic process"/>
    <property type="evidence" value="ECO:0007669"/>
    <property type="project" value="InterPro"/>
</dbReference>
<evidence type="ECO:0000256" key="3">
    <source>
        <dbReference type="ARBA" id="ARBA00022679"/>
    </source>
</evidence>
<sequence length="375" mass="43668">MKNMMRISARCLQTRILFLLTFVNCIISATVTHGVAQRKCHKPKQNVFFLKTHKTGSTTVQNLLLRYGEANNLTFALPKQSGAHMFNYNLKFNPSLVRPSPTGKYNILCNHLHFNAAGVHELMPQDTKFIAIVRHPVELFESVMSYYSDEVRAFQRLPGNDVATKMKNFLDAPRKYYGYNAAHYEKFAKNGMTWDFGFDNEEEDDDVIQRRIQYLDKVFDLVLITDYFEESIVLLKEELCWTTEDVTFLKANSRKRESGSANLLDSKYKEKLLEWNKADWKLYQHFNATFTKKVEAFGVTRMEQEVAKLKSSNMMIKDRCISDNKGTYFFNSIPLTRYKLKNNSDALCNKFVQSERQYLNKINMQQEALLGNMSL</sequence>
<dbReference type="Gene3D" id="3.40.50.300">
    <property type="entry name" value="P-loop containing nucleotide triphosphate hydrolases"/>
    <property type="match status" value="1"/>
</dbReference>